<evidence type="ECO:0000256" key="2">
    <source>
        <dbReference type="ARBA" id="ARBA00023125"/>
    </source>
</evidence>
<feature type="non-terminal residue" evidence="5">
    <location>
        <position position="91"/>
    </location>
</feature>
<evidence type="ECO:0000259" key="4">
    <source>
        <dbReference type="PROSITE" id="PS50943"/>
    </source>
</evidence>
<organism evidence="5 6">
    <name type="scientific">Salmonella enteritidis</name>
    <dbReference type="NCBI Taxonomy" id="149539"/>
    <lineage>
        <taxon>Bacteria</taxon>
        <taxon>Pseudomonadati</taxon>
        <taxon>Pseudomonadota</taxon>
        <taxon>Gammaproteobacteria</taxon>
        <taxon>Enterobacterales</taxon>
        <taxon>Enterobacteriaceae</taxon>
        <taxon>Salmonella</taxon>
    </lineage>
</organism>
<dbReference type="Pfam" id="PF01381">
    <property type="entry name" value="HTH_3"/>
    <property type="match status" value="1"/>
</dbReference>
<dbReference type="PANTHER" id="PTHR46797:SF23">
    <property type="entry name" value="HTH-TYPE TRANSCRIPTIONAL REGULATOR SUTR"/>
    <property type="match status" value="1"/>
</dbReference>
<dbReference type="GO" id="GO:0005829">
    <property type="term" value="C:cytosol"/>
    <property type="evidence" value="ECO:0007669"/>
    <property type="project" value="TreeGrafter"/>
</dbReference>
<evidence type="ECO:0000256" key="1">
    <source>
        <dbReference type="ARBA" id="ARBA00023015"/>
    </source>
</evidence>
<evidence type="ECO:0000313" key="6">
    <source>
        <dbReference type="Proteomes" id="UP000839535"/>
    </source>
</evidence>
<dbReference type="PROSITE" id="PS50943">
    <property type="entry name" value="HTH_CROC1"/>
    <property type="match status" value="1"/>
</dbReference>
<dbReference type="SUPFAM" id="SSF47413">
    <property type="entry name" value="lambda repressor-like DNA-binding domains"/>
    <property type="match status" value="1"/>
</dbReference>
<dbReference type="SMART" id="SM00530">
    <property type="entry name" value="HTH_XRE"/>
    <property type="match status" value="1"/>
</dbReference>
<dbReference type="Proteomes" id="UP000839535">
    <property type="component" value="Unassembled WGS sequence"/>
</dbReference>
<name>A0A403FLG5_SALEN</name>
<dbReference type="PANTHER" id="PTHR46797">
    <property type="entry name" value="HTH-TYPE TRANSCRIPTIONAL REGULATOR"/>
    <property type="match status" value="1"/>
</dbReference>
<evidence type="ECO:0000313" key="5">
    <source>
        <dbReference type="EMBL" id="MJY20816.1"/>
    </source>
</evidence>
<sequence>MESRVKQLRLERAWSQERLAELSSLSTRTIQRIENNEVPSLETLSALASVFNVSVSELTSEPLPESIELDSRIAEAKKRVKDEAKLLKSII</sequence>
<keyword evidence="3" id="KW-0804">Transcription</keyword>
<evidence type="ECO:0000256" key="3">
    <source>
        <dbReference type="ARBA" id="ARBA00023163"/>
    </source>
</evidence>
<dbReference type="GO" id="GO:0003700">
    <property type="term" value="F:DNA-binding transcription factor activity"/>
    <property type="evidence" value="ECO:0007669"/>
    <property type="project" value="TreeGrafter"/>
</dbReference>
<dbReference type="EMBL" id="RTTD01000061">
    <property type="protein sequence ID" value="MJY20816.1"/>
    <property type="molecule type" value="Genomic_DNA"/>
</dbReference>
<dbReference type="InterPro" id="IPR010982">
    <property type="entry name" value="Lambda_DNA-bd_dom_sf"/>
</dbReference>
<proteinExistence type="predicted"/>
<accession>A0A403FLG5</accession>
<gene>
    <name evidence="5" type="ORF">DTI44_21190</name>
</gene>
<comment type="caution">
    <text evidence="5">The sequence shown here is derived from an EMBL/GenBank/DDBJ whole genome shotgun (WGS) entry which is preliminary data.</text>
</comment>
<dbReference type="CDD" id="cd00093">
    <property type="entry name" value="HTH_XRE"/>
    <property type="match status" value="1"/>
</dbReference>
<keyword evidence="1" id="KW-0805">Transcription regulation</keyword>
<dbReference type="Gene3D" id="1.10.260.40">
    <property type="entry name" value="lambda repressor-like DNA-binding domains"/>
    <property type="match status" value="1"/>
</dbReference>
<feature type="domain" description="HTH cro/C1-type" evidence="4">
    <location>
        <begin position="5"/>
        <end position="58"/>
    </location>
</feature>
<dbReference type="InterPro" id="IPR001387">
    <property type="entry name" value="Cro/C1-type_HTH"/>
</dbReference>
<protein>
    <submittedName>
        <fullName evidence="5">XRE family transcriptional regulator</fullName>
    </submittedName>
</protein>
<dbReference type="GO" id="GO:0003677">
    <property type="term" value="F:DNA binding"/>
    <property type="evidence" value="ECO:0007669"/>
    <property type="project" value="UniProtKB-KW"/>
</dbReference>
<dbReference type="InterPro" id="IPR050807">
    <property type="entry name" value="TransReg_Diox_bact_type"/>
</dbReference>
<dbReference type="AlphaFoldDB" id="A0A403FLG5"/>
<reference evidence="5 6" key="1">
    <citation type="submission" date="2018-07" db="EMBL/GenBank/DDBJ databases">
        <authorList>
            <consortium name="GenomeTrakr network: Whole genome sequencing for foodborne pathogen traceback"/>
        </authorList>
    </citation>
    <scope>NUCLEOTIDE SEQUENCE [LARGE SCALE GENOMIC DNA]</scope>
    <source>
        <strain evidence="5 6">NC_WHO_S053</strain>
    </source>
</reference>
<keyword evidence="2" id="KW-0238">DNA-binding</keyword>